<dbReference type="GO" id="GO:0032259">
    <property type="term" value="P:methylation"/>
    <property type="evidence" value="ECO:0007669"/>
    <property type="project" value="UniProtKB-KW"/>
</dbReference>
<evidence type="ECO:0000313" key="7">
    <source>
        <dbReference type="EMBL" id="QGZ99530.1"/>
    </source>
</evidence>
<dbReference type="GO" id="GO:0008170">
    <property type="term" value="F:N-methyltransferase activity"/>
    <property type="evidence" value="ECO:0007669"/>
    <property type="project" value="InterPro"/>
</dbReference>
<dbReference type="Pfam" id="PF01555">
    <property type="entry name" value="N6_N4_Mtase"/>
    <property type="match status" value="1"/>
</dbReference>
<dbReference type="Proteomes" id="UP000430508">
    <property type="component" value="Chromosome"/>
</dbReference>
<evidence type="ECO:0000256" key="1">
    <source>
        <dbReference type="ARBA" id="ARBA00006594"/>
    </source>
</evidence>
<evidence type="ECO:0000256" key="2">
    <source>
        <dbReference type="ARBA" id="ARBA00022603"/>
    </source>
</evidence>
<keyword evidence="3 7" id="KW-0808">Transferase</keyword>
<evidence type="ECO:0000259" key="6">
    <source>
        <dbReference type="Pfam" id="PF01555"/>
    </source>
</evidence>
<dbReference type="GO" id="GO:0003677">
    <property type="term" value="F:DNA binding"/>
    <property type="evidence" value="ECO:0007669"/>
    <property type="project" value="InterPro"/>
</dbReference>
<evidence type="ECO:0000256" key="5">
    <source>
        <dbReference type="ARBA" id="ARBA00022747"/>
    </source>
</evidence>
<name>A0A857DFQ0_9FIRM</name>
<dbReference type="AlphaFoldDB" id="A0A857DFQ0"/>
<evidence type="ECO:0000313" key="8">
    <source>
        <dbReference type="Proteomes" id="UP000430508"/>
    </source>
</evidence>
<protein>
    <submittedName>
        <fullName evidence="7">Site-specific DNA-methyltransferase</fullName>
    </submittedName>
</protein>
<keyword evidence="5" id="KW-0680">Restriction system</keyword>
<evidence type="ECO:0000256" key="4">
    <source>
        <dbReference type="ARBA" id="ARBA00022691"/>
    </source>
</evidence>
<accession>A0A857DFQ0</accession>
<feature type="domain" description="DNA methylase N-4/N-6" evidence="6">
    <location>
        <begin position="111"/>
        <end position="468"/>
    </location>
</feature>
<dbReference type="REBASE" id="362124">
    <property type="entry name" value="M.Dre12DCAORF2115P"/>
</dbReference>
<dbReference type="PRINTS" id="PR00506">
    <property type="entry name" value="D21N6MTFRASE"/>
</dbReference>
<dbReference type="GO" id="GO:0009307">
    <property type="term" value="P:DNA restriction-modification system"/>
    <property type="evidence" value="ECO:0007669"/>
    <property type="project" value="UniProtKB-KW"/>
</dbReference>
<gene>
    <name evidence="7" type="ORF">GQ588_02115</name>
</gene>
<keyword evidence="4" id="KW-0949">S-adenosyl-L-methionine</keyword>
<organism evidence="7 8">
    <name type="scientific">Dehalobacter restrictus</name>
    <dbReference type="NCBI Taxonomy" id="55583"/>
    <lineage>
        <taxon>Bacteria</taxon>
        <taxon>Bacillati</taxon>
        <taxon>Bacillota</taxon>
        <taxon>Clostridia</taxon>
        <taxon>Eubacteriales</taxon>
        <taxon>Desulfitobacteriaceae</taxon>
        <taxon>Dehalobacter</taxon>
    </lineage>
</organism>
<comment type="similarity">
    <text evidence="1">Belongs to the N(4)/N(6)-methyltransferase family.</text>
</comment>
<dbReference type="PROSITE" id="PS00092">
    <property type="entry name" value="N6_MTASE"/>
    <property type="match status" value="1"/>
</dbReference>
<dbReference type="EMBL" id="CP046996">
    <property type="protein sequence ID" value="QGZ99530.1"/>
    <property type="molecule type" value="Genomic_DNA"/>
</dbReference>
<dbReference type="InterPro" id="IPR029063">
    <property type="entry name" value="SAM-dependent_MTases_sf"/>
</dbReference>
<keyword evidence="2 7" id="KW-0489">Methyltransferase</keyword>
<dbReference type="InterPro" id="IPR002941">
    <property type="entry name" value="DNA_methylase_N4/N6"/>
</dbReference>
<sequence>MSTNISKHKRDDLVNKIKAIRSYIASSYQDENTGNLLTYLSELEKEIKAKKYGLVFEEHRERIDKLLDTHTPLLTEERNLFIDNGGLLNFLIEGDNLATLQLLTKTHRGKIDLIYIDPPYNMGKDDFVYDDNFVDKEDGFRHSKWLSFMERRLTIARNLLTPNGVLVISIGYHELNNLILLCENLFFGKQVVTVTVQTSGGKPSGGFNYLQEYLVFVTPQDFKAMPTSFAGGNTNAPFHGMNLATFDQTQRPNQAYPIYINKETGQVVGCGLSLTDRVRNGSYTGELRDFKFDYEEAPEGCVAVWPVSNKGIPCIWRLIASRLMRDLAKGYIKVIKQKASRNKNQYAIQFLAAGIISKIESGEVSVAGRETSNQTIILGDYKSEGVGIPTIWTEKVFYTAKGSSQILSIFGNKKFTYPKPMELIQEVIRACCASDSTILDFFAGSGTTGHSVMGLNEEGGTGHRFILCTNNENNICRDITYERMKRVIDKEGYAASLKYYKVDFVPISERMYYEYADELLRHVRELVELENGINFTGNAELAIVLTDEELDGFTRNINVFKKCRKLYLGHDVLLSGEQEALLKEQHIQVNIIPDYYYKELEG</sequence>
<dbReference type="SUPFAM" id="SSF53335">
    <property type="entry name" value="S-adenosyl-L-methionine-dependent methyltransferases"/>
    <property type="match status" value="1"/>
</dbReference>
<proteinExistence type="inferred from homology"/>
<dbReference type="InterPro" id="IPR002295">
    <property type="entry name" value="N4/N6-MTase_EcoPI_Mod-like"/>
</dbReference>
<evidence type="ECO:0000256" key="3">
    <source>
        <dbReference type="ARBA" id="ARBA00022679"/>
    </source>
</evidence>
<dbReference type="Gene3D" id="3.40.50.150">
    <property type="entry name" value="Vaccinia Virus protein VP39"/>
    <property type="match status" value="1"/>
</dbReference>
<reference evidence="7 8" key="1">
    <citation type="submission" date="2019-12" db="EMBL/GenBank/DDBJ databases">
        <title>Sequence classification of anaerobic respiratory reductive dehalogenases: First we see many, then we see few.</title>
        <authorList>
            <person name="Molenda O."/>
            <person name="Puentes Jacome L.A."/>
            <person name="Cao X."/>
            <person name="Nesbo C.L."/>
            <person name="Tang S."/>
            <person name="Morson N."/>
            <person name="Patron J."/>
            <person name="Lomheim L."/>
            <person name="Wishart D.S."/>
            <person name="Edwards E.A."/>
        </authorList>
    </citation>
    <scope>NUCLEOTIDE SEQUENCE [LARGE SCALE GENOMIC DNA]</scope>
    <source>
        <strain evidence="7 8">12DCA</strain>
    </source>
</reference>
<dbReference type="RefSeq" id="WP_025205107.1">
    <property type="nucleotide sequence ID" value="NZ_CP046996.1"/>
</dbReference>
<dbReference type="InterPro" id="IPR002052">
    <property type="entry name" value="DNA_methylase_N6_adenine_CS"/>
</dbReference>